<keyword evidence="6" id="KW-1185">Reference proteome</keyword>
<evidence type="ECO:0000256" key="3">
    <source>
        <dbReference type="ARBA" id="ARBA00022989"/>
    </source>
</evidence>
<dbReference type="AlphaFoldDB" id="A0A0N4ZNF0"/>
<evidence type="ECO:0000313" key="6">
    <source>
        <dbReference type="Proteomes" id="UP000038045"/>
    </source>
</evidence>
<keyword evidence="2 5" id="KW-0812">Transmembrane</keyword>
<dbReference type="GO" id="GO:0072659">
    <property type="term" value="P:protein localization to plasma membrane"/>
    <property type="evidence" value="ECO:0007669"/>
    <property type="project" value="TreeGrafter"/>
</dbReference>
<protein>
    <submittedName>
        <fullName evidence="7">GPI-anchored wall transfer protein 1</fullName>
    </submittedName>
</protein>
<feature type="transmembrane region" description="Helical" evidence="5">
    <location>
        <begin position="129"/>
        <end position="148"/>
    </location>
</feature>
<proteinExistence type="predicted"/>
<dbReference type="STRING" id="131310.A0A0N4ZNF0"/>
<sequence>MTKKSSNKDNKVPEYYYVEFDCLRTCILIPTAIAILAVDFQIFPRSWGKTEYFGYSVMDVGTSGAFMMMGVGDEIALQKRQNNKVSIINKENSMIKNIPSWFLLFIIGIFRTISVYFINYHSHTSEYGIHWNFFITMGCVIILSNVIGRHIGVKTIVFSLILNWILLRFFKLQEWGLCNDNSRDNLISANKEGIISVLGYFTIYQLYRMYGKYLINIKKSKENESYLPTLKIISISLIFFTLQLISEIFIGPPSRRVFNITFFLYTVRTFIIFHQKDF</sequence>
<keyword evidence="3 5" id="KW-1133">Transmembrane helix</keyword>
<dbReference type="WBParaSite" id="PTRK_0001006400.1">
    <property type="protein sequence ID" value="PTRK_0001006400.1"/>
    <property type="gene ID" value="PTRK_0001006400"/>
</dbReference>
<dbReference type="GO" id="GO:0016020">
    <property type="term" value="C:membrane"/>
    <property type="evidence" value="ECO:0007669"/>
    <property type="project" value="UniProtKB-SubCell"/>
</dbReference>
<organism evidence="6 7">
    <name type="scientific">Parastrongyloides trichosuri</name>
    <name type="common">Possum-specific nematode worm</name>
    <dbReference type="NCBI Taxonomy" id="131310"/>
    <lineage>
        <taxon>Eukaryota</taxon>
        <taxon>Metazoa</taxon>
        <taxon>Ecdysozoa</taxon>
        <taxon>Nematoda</taxon>
        <taxon>Chromadorea</taxon>
        <taxon>Rhabditida</taxon>
        <taxon>Tylenchina</taxon>
        <taxon>Panagrolaimomorpha</taxon>
        <taxon>Strongyloidoidea</taxon>
        <taxon>Strongyloididae</taxon>
        <taxon>Parastrongyloides</taxon>
    </lineage>
</organism>
<reference evidence="7" key="1">
    <citation type="submission" date="2017-02" db="UniProtKB">
        <authorList>
            <consortium name="WormBaseParasite"/>
        </authorList>
    </citation>
    <scope>IDENTIFICATION</scope>
</reference>
<feature type="transmembrane region" description="Helical" evidence="5">
    <location>
        <begin position="98"/>
        <end position="117"/>
    </location>
</feature>
<feature type="transmembrane region" description="Helical" evidence="5">
    <location>
        <begin position="21"/>
        <end position="43"/>
    </location>
</feature>
<feature type="transmembrane region" description="Helical" evidence="5">
    <location>
        <begin position="230"/>
        <end position="250"/>
    </location>
</feature>
<dbReference type="GO" id="GO:0005783">
    <property type="term" value="C:endoplasmic reticulum"/>
    <property type="evidence" value="ECO:0007669"/>
    <property type="project" value="TreeGrafter"/>
</dbReference>
<comment type="subcellular location">
    <subcellularLocation>
        <location evidence="1">Membrane</location>
        <topology evidence="1">Multi-pass membrane protein</topology>
    </subcellularLocation>
</comment>
<feature type="transmembrane region" description="Helical" evidence="5">
    <location>
        <begin position="155"/>
        <end position="173"/>
    </location>
</feature>
<keyword evidence="4 5" id="KW-0472">Membrane</keyword>
<feature type="transmembrane region" description="Helical" evidence="5">
    <location>
        <begin position="193"/>
        <end position="210"/>
    </location>
</feature>
<evidence type="ECO:0000256" key="5">
    <source>
        <dbReference type="SAM" id="Phobius"/>
    </source>
</evidence>
<dbReference type="PANTHER" id="PTHR20661">
    <property type="entry name" value="PHOSPHATIDYLINOSITOL-GLYCAN BIOSYNTHESIS CLASS W PROTEIN"/>
    <property type="match status" value="1"/>
</dbReference>
<dbReference type="GO" id="GO:0032216">
    <property type="term" value="F:glucosaminyl-phosphatidylinositol O-acyltransferase activity"/>
    <property type="evidence" value="ECO:0007669"/>
    <property type="project" value="TreeGrafter"/>
</dbReference>
<dbReference type="Pfam" id="PF06423">
    <property type="entry name" value="GWT1"/>
    <property type="match status" value="1"/>
</dbReference>
<dbReference type="Proteomes" id="UP000038045">
    <property type="component" value="Unplaced"/>
</dbReference>
<evidence type="ECO:0000256" key="2">
    <source>
        <dbReference type="ARBA" id="ARBA00022692"/>
    </source>
</evidence>
<evidence type="ECO:0000256" key="4">
    <source>
        <dbReference type="ARBA" id="ARBA00023136"/>
    </source>
</evidence>
<evidence type="ECO:0000313" key="7">
    <source>
        <dbReference type="WBParaSite" id="PTRK_0001006400.1"/>
    </source>
</evidence>
<accession>A0A0N4ZNF0</accession>
<dbReference type="InterPro" id="IPR009447">
    <property type="entry name" value="PIGW/GWT1"/>
</dbReference>
<dbReference type="PANTHER" id="PTHR20661:SF0">
    <property type="entry name" value="PHOSPHATIDYLINOSITOL-GLYCAN BIOSYNTHESIS CLASS W PROTEIN"/>
    <property type="match status" value="1"/>
</dbReference>
<dbReference type="GO" id="GO:0006506">
    <property type="term" value="P:GPI anchor biosynthetic process"/>
    <property type="evidence" value="ECO:0007669"/>
    <property type="project" value="InterPro"/>
</dbReference>
<name>A0A0N4ZNF0_PARTI</name>
<evidence type="ECO:0000256" key="1">
    <source>
        <dbReference type="ARBA" id="ARBA00004141"/>
    </source>
</evidence>
<feature type="transmembrane region" description="Helical" evidence="5">
    <location>
        <begin position="55"/>
        <end position="77"/>
    </location>
</feature>